<evidence type="ECO:0000256" key="2">
    <source>
        <dbReference type="ARBA" id="ARBA00022723"/>
    </source>
</evidence>
<dbReference type="Gene3D" id="3.90.1470.20">
    <property type="match status" value="1"/>
</dbReference>
<keyword evidence="6" id="KW-1185">Reference proteome</keyword>
<comment type="cofactor">
    <cofactor evidence="1">
        <name>Mg(2+)</name>
        <dbReference type="ChEBI" id="CHEBI:18420"/>
    </cofactor>
</comment>
<dbReference type="RefSeq" id="WP_136991521.1">
    <property type="nucleotide sequence ID" value="NZ_SZPQ01000028.1"/>
</dbReference>
<dbReference type="InterPro" id="IPR050582">
    <property type="entry name" value="HAD-like_SerB"/>
</dbReference>
<keyword evidence="3" id="KW-0378">Hydrolase</keyword>
<evidence type="ECO:0000256" key="3">
    <source>
        <dbReference type="ARBA" id="ARBA00022801"/>
    </source>
</evidence>
<name>A0ABY2SI88_9HYPH</name>
<dbReference type="Gene3D" id="3.40.50.1000">
    <property type="entry name" value="HAD superfamily/HAD-like"/>
    <property type="match status" value="1"/>
</dbReference>
<dbReference type="NCBIfam" id="TIGR01489">
    <property type="entry name" value="DKMTPPase-SF"/>
    <property type="match status" value="1"/>
</dbReference>
<proteinExistence type="predicted"/>
<dbReference type="PANTHER" id="PTHR43344">
    <property type="entry name" value="PHOSPHOSERINE PHOSPHATASE"/>
    <property type="match status" value="1"/>
</dbReference>
<dbReference type="SUPFAM" id="SSF56784">
    <property type="entry name" value="HAD-like"/>
    <property type="match status" value="1"/>
</dbReference>
<evidence type="ECO:0000313" key="5">
    <source>
        <dbReference type="EMBL" id="TKI04481.1"/>
    </source>
</evidence>
<dbReference type="InterPro" id="IPR036412">
    <property type="entry name" value="HAD-like_sf"/>
</dbReference>
<sequence length="248" mass="27408">MAINSIPVSPSSPSWTVLCDFDGTISFKDVTDTLLDAFGMPGWQQLEEQWEKGEIGSRECMAGQIALLDASRQDLNACLATLDIDPDFADFVRYTRRRQIALHIVSDGLDYAIKYILQAHGINGIPVVANQLRQVAECRWALDFPYNNVNCLKASGVCKCGIAKSVAGERVLMIGDGRSDFCVSRIADYVFAKSSLIGECRQAGVPHTAIRDFSGACAELDRLLARREWNYPVPVDQLIIRGIYDQPS</sequence>
<dbReference type="InterPro" id="IPR006384">
    <property type="entry name" value="HAD_hydro_PyrdxlP_Pase-like"/>
</dbReference>
<evidence type="ECO:0000313" key="6">
    <source>
        <dbReference type="Proteomes" id="UP000305202"/>
    </source>
</evidence>
<keyword evidence="2" id="KW-0479">Metal-binding</keyword>
<comment type="caution">
    <text evidence="5">The sequence shown here is derived from an EMBL/GenBank/DDBJ whole genome shotgun (WGS) entry which is preliminary data.</text>
</comment>
<keyword evidence="4" id="KW-0460">Magnesium</keyword>
<reference evidence="5 6" key="1">
    <citation type="submission" date="2019-04" db="EMBL/GenBank/DDBJ databases">
        <authorList>
            <person name="Li M."/>
            <person name="Gao C."/>
        </authorList>
    </citation>
    <scope>NUCLEOTIDE SEQUENCE [LARGE SCALE GENOMIC DNA]</scope>
    <source>
        <strain evidence="5 6">BGMRC 2031</strain>
    </source>
</reference>
<dbReference type="InterPro" id="IPR023214">
    <property type="entry name" value="HAD_sf"/>
</dbReference>
<dbReference type="NCBIfam" id="TIGR01488">
    <property type="entry name" value="HAD-SF-IB"/>
    <property type="match status" value="1"/>
</dbReference>
<organism evidence="5 6">
    <name type="scientific">Martelella alba</name>
    <dbReference type="NCBI Taxonomy" id="2590451"/>
    <lineage>
        <taxon>Bacteria</taxon>
        <taxon>Pseudomonadati</taxon>
        <taxon>Pseudomonadota</taxon>
        <taxon>Alphaproteobacteria</taxon>
        <taxon>Hyphomicrobiales</taxon>
        <taxon>Aurantimonadaceae</taxon>
        <taxon>Martelella</taxon>
    </lineage>
</organism>
<accession>A0ABY2SI88</accession>
<dbReference type="EMBL" id="SZPQ01000028">
    <property type="protein sequence ID" value="TKI04481.1"/>
    <property type="molecule type" value="Genomic_DNA"/>
</dbReference>
<dbReference type="Proteomes" id="UP000305202">
    <property type="component" value="Unassembled WGS sequence"/>
</dbReference>
<gene>
    <name evidence="5" type="ORF">FCN80_17820</name>
</gene>
<evidence type="ECO:0000256" key="1">
    <source>
        <dbReference type="ARBA" id="ARBA00001946"/>
    </source>
</evidence>
<dbReference type="PANTHER" id="PTHR43344:SF21">
    <property type="entry name" value="POLYOL PHOSPHATE PHOSPHATASE PYP1"/>
    <property type="match status" value="1"/>
</dbReference>
<dbReference type="InterPro" id="IPR016965">
    <property type="entry name" value="Pase_PHOSPHO-typ"/>
</dbReference>
<dbReference type="Pfam" id="PF06888">
    <property type="entry name" value="Put_Phosphatase"/>
    <property type="match status" value="1"/>
</dbReference>
<protein>
    <submittedName>
        <fullName evidence="5">Phosphatase</fullName>
    </submittedName>
</protein>
<evidence type="ECO:0000256" key="4">
    <source>
        <dbReference type="ARBA" id="ARBA00022842"/>
    </source>
</evidence>